<reference evidence="2" key="1">
    <citation type="submission" date="2020-11" db="EMBL/GenBank/DDBJ databases">
        <authorList>
            <person name="Tran Van P."/>
        </authorList>
    </citation>
    <scope>NUCLEOTIDE SEQUENCE</scope>
</reference>
<organism evidence="2">
    <name type="scientific">Timema genevievae</name>
    <name type="common">Walking stick</name>
    <dbReference type="NCBI Taxonomy" id="629358"/>
    <lineage>
        <taxon>Eukaryota</taxon>
        <taxon>Metazoa</taxon>
        <taxon>Ecdysozoa</taxon>
        <taxon>Arthropoda</taxon>
        <taxon>Hexapoda</taxon>
        <taxon>Insecta</taxon>
        <taxon>Pterygota</taxon>
        <taxon>Neoptera</taxon>
        <taxon>Polyneoptera</taxon>
        <taxon>Phasmatodea</taxon>
        <taxon>Timematodea</taxon>
        <taxon>Timematoidea</taxon>
        <taxon>Timematidae</taxon>
        <taxon>Timema</taxon>
    </lineage>
</organism>
<name>A0A7R9KA04_TIMGE</name>
<evidence type="ECO:0000313" key="2">
    <source>
        <dbReference type="EMBL" id="CAD7610247.1"/>
    </source>
</evidence>
<accession>A0A7R9KA04</accession>
<dbReference type="AlphaFoldDB" id="A0A7R9KA04"/>
<gene>
    <name evidence="2" type="ORF">TGEB3V08_LOCUS10681</name>
</gene>
<feature type="region of interest" description="Disordered" evidence="1">
    <location>
        <begin position="309"/>
        <end position="341"/>
    </location>
</feature>
<feature type="compositionally biased region" description="Basic and acidic residues" evidence="1">
    <location>
        <begin position="210"/>
        <end position="251"/>
    </location>
</feature>
<sequence>MVFSSGTFFRAPDSLKEYSTNSCILSNSSVIPLSGAKEDYGNGAGYDVEAEVGGVRTHEKCKEDSNTEHDLTVYSDCTTGLQFRYLLVVDRGDGCRTSDSYPGYNPGQVQERNLLKKRKHVYLVSAQEKVSTRSRQGAQPGAFLVNDGDGSSVGAVVQGVGLLKENMFLAHLTVFVILTNRLLAKFQLVLYLFPGLPISLRHQKPDEEDPKEHTDTVGAVSHRETHDVDHVGETFGDQEHEDPVKTDRAAGDEASGLTRSKFGHHQPGQGPHAELETDHKHVECQERHPAVLTHVDLRLVEVRVDGHGRQTYGQAGTGEKEQGSPTRVVDHPGRGESSHQLHEGYYNGAEVRRQGGARVAENVDGVVHEGAGAAHLLQEHEPEYYVGSFERRGRGGDALNALPNLLEQRGLVLRVFGLLRFLNESIYGLEFFFYLGVVLVARSSEPS</sequence>
<feature type="region of interest" description="Disordered" evidence="1">
    <location>
        <begin position="202"/>
        <end position="277"/>
    </location>
</feature>
<proteinExistence type="predicted"/>
<feature type="compositionally biased region" description="Basic and acidic residues" evidence="1">
    <location>
        <begin position="318"/>
        <end position="341"/>
    </location>
</feature>
<protein>
    <submittedName>
        <fullName evidence="2">Uncharacterized protein</fullName>
    </submittedName>
</protein>
<evidence type="ECO:0000256" key="1">
    <source>
        <dbReference type="SAM" id="MobiDB-lite"/>
    </source>
</evidence>
<dbReference type="EMBL" id="OE846660">
    <property type="protein sequence ID" value="CAD7610247.1"/>
    <property type="molecule type" value="Genomic_DNA"/>
</dbReference>